<dbReference type="PANTHER" id="PTHR43056:SF10">
    <property type="entry name" value="COCE_NOND FAMILY, PUTATIVE (AFU_ORTHOLOGUE AFUA_7G00600)-RELATED"/>
    <property type="match status" value="1"/>
</dbReference>
<dbReference type="RefSeq" id="WP_114452020.1">
    <property type="nucleotide sequence ID" value="NZ_QPJC01000002.1"/>
</dbReference>
<dbReference type="InterPro" id="IPR000383">
    <property type="entry name" value="Xaa-Pro-like_dom"/>
</dbReference>
<protein>
    <recommendedName>
        <fullName evidence="2">Xaa-Pro dipeptidyl-peptidase C-terminal domain-containing protein</fullName>
    </recommendedName>
</protein>
<accession>A0A368VWH3</accession>
<reference evidence="3 4" key="1">
    <citation type="submission" date="2018-07" db="EMBL/GenBank/DDBJ databases">
        <title>Genomic Encyclopedia of Type Strains, Phase III (KMG-III): the genomes of soil and plant-associated and newly described type strains.</title>
        <authorList>
            <person name="Whitman W."/>
        </authorList>
    </citation>
    <scope>NUCLEOTIDE SEQUENCE [LARGE SCALE GENOMIC DNA]</scope>
    <source>
        <strain evidence="3 4">CECT 8575</strain>
    </source>
</reference>
<comment type="caution">
    <text evidence="3">The sequence shown here is derived from an EMBL/GenBank/DDBJ whole genome shotgun (WGS) entry which is preliminary data.</text>
</comment>
<dbReference type="InterPro" id="IPR050585">
    <property type="entry name" value="Xaa-Pro_dipeptidyl-ppase/CocE"/>
</dbReference>
<keyword evidence="4" id="KW-1185">Reference proteome</keyword>
<sequence>MRTVTSFPYPVTEEEHRWIPLPDGTRLAARIWRPVSSDDDPVPGVLEFIPYRKRDLTARRDSIHHPYMAGHGYACVRVDLRGTGDSEGVLTDEYREQEFVDAENVLAWISEQPWCTGRMGMMGISWGGFNALQVAARRPPGLDAIVTASSSDDRYGDDVHYMGGCLLSDNLSWASTMFAYNSSPPDPALVGERWREMWHQRLEHSGLWIDEWLRHQRRDDYWRHGSICEDFSDVECAVMAVSGWADGYSNSVFRLMANLQSPRKGLIGPWSHKYPHLGQPGPAIGFLQEMVRWWDHWLKDIDNGATDGPMLYTWMQESMPPSTAYHERPGRWVGEPSWPSPHVQRIDHPLAPHRIQKPDEDTQTEEIRLESPLSVGQFAGKWCSYNAPPDLPYDQREEDGGSMVFDSDVLTERCEILGGPVLNLEFTVSRPVAMVAVRLSDVNPDGRTTRVTYGLLNLTHLQGHDKPETLTPGERYRAHVQLNGVAQVFPPGHRIRVALSTSYWPLAWPPPEPVELTVFTGASSLQLPIRPTEEADELPTPTFGEAEGAEPLHTVQVRPGEQRWTVSRDLVEYESALEVVKDLGVVHFPDIDLEVTRRAYERYRWVGNDFRSVRGEIEWEMGFARGDWRAETITRTVLDSTTTEFRLHAQLDAFENGRRVSSQNWLREIPRDHV</sequence>
<dbReference type="Gene3D" id="2.60.120.260">
    <property type="entry name" value="Galactose-binding domain-like"/>
    <property type="match status" value="1"/>
</dbReference>
<dbReference type="InterPro" id="IPR013736">
    <property type="entry name" value="Xaa-Pro_dipept_C"/>
</dbReference>
<dbReference type="NCBIfam" id="TIGR00976">
    <property type="entry name" value="CocE_NonD"/>
    <property type="match status" value="1"/>
</dbReference>
<dbReference type="InterPro" id="IPR008979">
    <property type="entry name" value="Galactose-bd-like_sf"/>
</dbReference>
<keyword evidence="1" id="KW-0378">Hydrolase</keyword>
<evidence type="ECO:0000259" key="2">
    <source>
        <dbReference type="SMART" id="SM00939"/>
    </source>
</evidence>
<gene>
    <name evidence="3" type="ORF">DFQ14_102538</name>
</gene>
<dbReference type="SMART" id="SM00939">
    <property type="entry name" value="PepX_C"/>
    <property type="match status" value="1"/>
</dbReference>
<organism evidence="3 4">
    <name type="scientific">Halopolyspora algeriensis</name>
    <dbReference type="NCBI Taxonomy" id="1500506"/>
    <lineage>
        <taxon>Bacteria</taxon>
        <taxon>Bacillati</taxon>
        <taxon>Actinomycetota</taxon>
        <taxon>Actinomycetes</taxon>
        <taxon>Actinomycetes incertae sedis</taxon>
        <taxon>Halopolyspora</taxon>
    </lineage>
</organism>
<dbReference type="SUPFAM" id="SSF49785">
    <property type="entry name" value="Galactose-binding domain-like"/>
    <property type="match status" value="1"/>
</dbReference>
<feature type="domain" description="Xaa-Pro dipeptidyl-peptidase C-terminal" evidence="2">
    <location>
        <begin position="291"/>
        <end position="549"/>
    </location>
</feature>
<evidence type="ECO:0000313" key="4">
    <source>
        <dbReference type="Proteomes" id="UP000253495"/>
    </source>
</evidence>
<dbReference type="OrthoDB" id="5240615at2"/>
<dbReference type="Gene3D" id="3.40.50.1820">
    <property type="entry name" value="alpha/beta hydrolase"/>
    <property type="match status" value="2"/>
</dbReference>
<name>A0A368VWH3_9ACTN</name>
<evidence type="ECO:0000313" key="3">
    <source>
        <dbReference type="EMBL" id="RCW46235.1"/>
    </source>
</evidence>
<dbReference type="InterPro" id="IPR005674">
    <property type="entry name" value="CocE/Ser_esterase"/>
</dbReference>
<dbReference type="InterPro" id="IPR029058">
    <property type="entry name" value="AB_hydrolase_fold"/>
</dbReference>
<dbReference type="PANTHER" id="PTHR43056">
    <property type="entry name" value="PEPTIDASE S9 PROLYL OLIGOPEPTIDASE"/>
    <property type="match status" value="1"/>
</dbReference>
<evidence type="ECO:0000256" key="1">
    <source>
        <dbReference type="ARBA" id="ARBA00022801"/>
    </source>
</evidence>
<dbReference type="AlphaFoldDB" id="A0A368VWH3"/>
<dbReference type="GO" id="GO:0008239">
    <property type="term" value="F:dipeptidyl-peptidase activity"/>
    <property type="evidence" value="ECO:0007669"/>
    <property type="project" value="InterPro"/>
</dbReference>
<dbReference type="Pfam" id="PF02129">
    <property type="entry name" value="Peptidase_S15"/>
    <property type="match status" value="1"/>
</dbReference>
<dbReference type="Proteomes" id="UP000253495">
    <property type="component" value="Unassembled WGS sequence"/>
</dbReference>
<proteinExistence type="predicted"/>
<dbReference type="Pfam" id="PF08530">
    <property type="entry name" value="PepX_C"/>
    <property type="match status" value="1"/>
</dbReference>
<dbReference type="SUPFAM" id="SSF53474">
    <property type="entry name" value="alpha/beta-Hydrolases"/>
    <property type="match status" value="1"/>
</dbReference>
<dbReference type="EMBL" id="QPJC01000002">
    <property type="protein sequence ID" value="RCW46235.1"/>
    <property type="molecule type" value="Genomic_DNA"/>
</dbReference>